<dbReference type="PANTHER" id="PTHR31025">
    <property type="entry name" value="SI:CH211-196P9.1-RELATED"/>
    <property type="match status" value="1"/>
</dbReference>
<evidence type="ECO:0000313" key="2">
    <source>
        <dbReference type="EMBL" id="RXN11113.1"/>
    </source>
</evidence>
<proteinExistence type="predicted"/>
<dbReference type="AlphaFoldDB" id="A0A498LU20"/>
<dbReference type="PANTHER" id="PTHR31025:SF27">
    <property type="entry name" value="SI:CH211-193K19.2-RELATED"/>
    <property type="match status" value="1"/>
</dbReference>
<reference evidence="2 3" key="1">
    <citation type="submission" date="2018-03" db="EMBL/GenBank/DDBJ databases">
        <title>Draft genome sequence of Rohu Carp (Labeo rohita).</title>
        <authorList>
            <person name="Das P."/>
            <person name="Kushwaha B."/>
            <person name="Joshi C.G."/>
            <person name="Kumar D."/>
            <person name="Nagpure N.S."/>
            <person name="Sahoo L."/>
            <person name="Das S.P."/>
            <person name="Bit A."/>
            <person name="Patnaik S."/>
            <person name="Meher P.K."/>
            <person name="Jayasankar P."/>
            <person name="Koringa P.G."/>
            <person name="Patel N.V."/>
            <person name="Hinsu A.T."/>
            <person name="Kumar R."/>
            <person name="Pandey M."/>
            <person name="Agarwal S."/>
            <person name="Srivastava S."/>
            <person name="Singh M."/>
            <person name="Iquebal M.A."/>
            <person name="Jaiswal S."/>
            <person name="Angadi U.B."/>
            <person name="Kumar N."/>
            <person name="Raza M."/>
            <person name="Shah T.M."/>
            <person name="Rai A."/>
            <person name="Jena J.K."/>
        </authorList>
    </citation>
    <scope>NUCLEOTIDE SEQUENCE [LARGE SCALE GENOMIC DNA]</scope>
    <source>
        <strain evidence="2">DASCIFA01</strain>
        <tissue evidence="2">Testis</tissue>
    </source>
</reference>
<dbReference type="EMBL" id="QBIY01013152">
    <property type="protein sequence ID" value="RXN11113.1"/>
    <property type="molecule type" value="Genomic_DNA"/>
</dbReference>
<evidence type="ECO:0000256" key="1">
    <source>
        <dbReference type="SAM" id="MobiDB-lite"/>
    </source>
</evidence>
<keyword evidence="3" id="KW-1185">Reference proteome</keyword>
<protein>
    <submittedName>
        <fullName evidence="2">Sterile alpha motif domain-containing 3-like protein</fullName>
    </submittedName>
</protein>
<sequence length="265" mass="29704">MVTLERYCSGSLGDGATERKTDGSAKHEPRRGEENGGFVSYDNSCFSRRHEVIEDMPLMVDFKSRRPALFSEHEIAAEFSRITTVPLIQTFMSKLDGYTSKLAGIYRRKGGIAGRKICELMAAIDKNDTISTRRACILRALSVYLNEDYENLMKEYADADFENSERDMANTVIGIYVIRPEDAEACDPPLDVGLIVEGVKVLQNLGDVTKACALLLGVIYSLNLSYPSDLKYTFEFLQKVLLRLDAQKLSHKIQVLNNKLGWLVG</sequence>
<accession>A0A498LU20</accession>
<feature type="compositionally biased region" description="Basic and acidic residues" evidence="1">
    <location>
        <begin position="16"/>
        <end position="34"/>
    </location>
</feature>
<evidence type="ECO:0000313" key="3">
    <source>
        <dbReference type="Proteomes" id="UP000290572"/>
    </source>
</evidence>
<gene>
    <name evidence="2" type="ORF">ROHU_010685</name>
</gene>
<comment type="caution">
    <text evidence="2">The sequence shown here is derived from an EMBL/GenBank/DDBJ whole genome shotgun (WGS) entry which is preliminary data.</text>
</comment>
<organism evidence="2 3">
    <name type="scientific">Labeo rohita</name>
    <name type="common">Indian major carp</name>
    <name type="synonym">Cyprinus rohita</name>
    <dbReference type="NCBI Taxonomy" id="84645"/>
    <lineage>
        <taxon>Eukaryota</taxon>
        <taxon>Metazoa</taxon>
        <taxon>Chordata</taxon>
        <taxon>Craniata</taxon>
        <taxon>Vertebrata</taxon>
        <taxon>Euteleostomi</taxon>
        <taxon>Actinopterygii</taxon>
        <taxon>Neopterygii</taxon>
        <taxon>Teleostei</taxon>
        <taxon>Ostariophysi</taxon>
        <taxon>Cypriniformes</taxon>
        <taxon>Cyprinidae</taxon>
        <taxon>Labeoninae</taxon>
        <taxon>Labeonini</taxon>
        <taxon>Labeo</taxon>
    </lineage>
</organism>
<dbReference type="Proteomes" id="UP000290572">
    <property type="component" value="Unassembled WGS sequence"/>
</dbReference>
<name>A0A498LU20_LABRO</name>
<feature type="region of interest" description="Disordered" evidence="1">
    <location>
        <begin position="1"/>
        <end position="36"/>
    </location>
</feature>